<evidence type="ECO:0000256" key="6">
    <source>
        <dbReference type="SAM" id="MobiDB-lite"/>
    </source>
</evidence>
<evidence type="ECO:0008006" key="10">
    <source>
        <dbReference type="Google" id="ProtNLM"/>
    </source>
</evidence>
<keyword evidence="9" id="KW-1185">Reference proteome</keyword>
<accession>A0A8S1H036</accession>
<dbReference type="Pfam" id="PF15990">
    <property type="entry name" value="UPF0767"/>
    <property type="match status" value="1"/>
</dbReference>
<proteinExistence type="inferred from homology"/>
<evidence type="ECO:0000256" key="1">
    <source>
        <dbReference type="ARBA" id="ARBA00004167"/>
    </source>
</evidence>
<organism evidence="8 9">
    <name type="scientific">Caenorhabditis auriculariae</name>
    <dbReference type="NCBI Taxonomy" id="2777116"/>
    <lineage>
        <taxon>Eukaryota</taxon>
        <taxon>Metazoa</taxon>
        <taxon>Ecdysozoa</taxon>
        <taxon>Nematoda</taxon>
        <taxon>Chromadorea</taxon>
        <taxon>Rhabditida</taxon>
        <taxon>Rhabditina</taxon>
        <taxon>Rhabditomorpha</taxon>
        <taxon>Rhabditoidea</taxon>
        <taxon>Rhabditidae</taxon>
        <taxon>Peloderinae</taxon>
        <taxon>Caenorhabditis</taxon>
    </lineage>
</organism>
<comment type="similarity">
    <text evidence="2">Belongs to the SMIM12 family.</text>
</comment>
<sequence length="81" mass="9210">MLSLLYRIISRNAPLVVLPFAVVIGTIGYALERRFGPKPPTIDYLNSSVQQQRYLRQQANEENRELVPDSLSILSPRPTNN</sequence>
<feature type="transmembrane region" description="Helical" evidence="7">
    <location>
        <begin position="12"/>
        <end position="31"/>
    </location>
</feature>
<evidence type="ECO:0000313" key="9">
    <source>
        <dbReference type="Proteomes" id="UP000835052"/>
    </source>
</evidence>
<dbReference type="Proteomes" id="UP000835052">
    <property type="component" value="Unassembled WGS sequence"/>
</dbReference>
<dbReference type="GO" id="GO:0016020">
    <property type="term" value="C:membrane"/>
    <property type="evidence" value="ECO:0007669"/>
    <property type="project" value="UniProtKB-SubCell"/>
</dbReference>
<dbReference type="OrthoDB" id="10052506at2759"/>
<comment type="subcellular location">
    <subcellularLocation>
        <location evidence="1">Membrane</location>
        <topology evidence="1">Single-pass membrane protein</topology>
    </subcellularLocation>
</comment>
<evidence type="ECO:0000256" key="2">
    <source>
        <dbReference type="ARBA" id="ARBA00007304"/>
    </source>
</evidence>
<feature type="region of interest" description="Disordered" evidence="6">
    <location>
        <begin position="57"/>
        <end position="81"/>
    </location>
</feature>
<keyword evidence="3 7" id="KW-0812">Transmembrane</keyword>
<comment type="caution">
    <text evidence="8">The sequence shown here is derived from an EMBL/GenBank/DDBJ whole genome shotgun (WGS) entry which is preliminary data.</text>
</comment>
<dbReference type="InterPro" id="IPR031933">
    <property type="entry name" value="UPF0767"/>
</dbReference>
<evidence type="ECO:0000256" key="3">
    <source>
        <dbReference type="ARBA" id="ARBA00022692"/>
    </source>
</evidence>
<evidence type="ECO:0000256" key="4">
    <source>
        <dbReference type="ARBA" id="ARBA00022989"/>
    </source>
</evidence>
<protein>
    <recommendedName>
        <fullName evidence="10">Small integral membrane protein 12</fullName>
    </recommendedName>
</protein>
<evidence type="ECO:0000256" key="5">
    <source>
        <dbReference type="ARBA" id="ARBA00023136"/>
    </source>
</evidence>
<keyword evidence="4 7" id="KW-1133">Transmembrane helix</keyword>
<reference evidence="8" key="1">
    <citation type="submission" date="2020-10" db="EMBL/GenBank/DDBJ databases">
        <authorList>
            <person name="Kikuchi T."/>
        </authorList>
    </citation>
    <scope>NUCLEOTIDE SEQUENCE</scope>
    <source>
        <strain evidence="8">NKZ352</strain>
    </source>
</reference>
<keyword evidence="5 7" id="KW-0472">Membrane</keyword>
<gene>
    <name evidence="8" type="ORF">CAUJ_LOCUS2579</name>
</gene>
<evidence type="ECO:0000313" key="8">
    <source>
        <dbReference type="EMBL" id="CAD6186660.1"/>
    </source>
</evidence>
<name>A0A8S1H036_9PELO</name>
<evidence type="ECO:0000256" key="7">
    <source>
        <dbReference type="SAM" id="Phobius"/>
    </source>
</evidence>
<dbReference type="AlphaFoldDB" id="A0A8S1H036"/>
<dbReference type="EMBL" id="CAJGYM010000005">
    <property type="protein sequence ID" value="CAD6186660.1"/>
    <property type="molecule type" value="Genomic_DNA"/>
</dbReference>